<dbReference type="EMBL" id="PPTA01000022">
    <property type="protein sequence ID" value="TFA98180.1"/>
    <property type="molecule type" value="Genomic_DNA"/>
</dbReference>
<dbReference type="Proteomes" id="UP001642720">
    <property type="component" value="Unassembled WGS sequence"/>
</dbReference>
<dbReference type="GeneID" id="300581534"/>
<evidence type="ECO:0000313" key="1">
    <source>
        <dbReference type="EMBL" id="TFA98180.1"/>
    </source>
</evidence>
<name>A0ABY2GRE3_9HYPO</name>
<evidence type="ECO:0000313" key="2">
    <source>
        <dbReference type="Proteomes" id="UP001642720"/>
    </source>
</evidence>
<keyword evidence="2" id="KW-1185">Reference proteome</keyword>
<dbReference type="RefSeq" id="XP_073554382.1">
    <property type="nucleotide sequence ID" value="XM_073707084.1"/>
</dbReference>
<accession>A0ABY2GRE3</accession>
<comment type="caution">
    <text evidence="1">The sequence shown here is derived from an EMBL/GenBank/DDBJ whole genome shotgun (WGS) entry which is preliminary data.</text>
</comment>
<proteinExistence type="predicted"/>
<organism evidence="1 2">
    <name type="scientific">Trichoderma ghanense</name>
    <dbReference type="NCBI Taxonomy" id="65468"/>
    <lineage>
        <taxon>Eukaryota</taxon>
        <taxon>Fungi</taxon>
        <taxon>Dikarya</taxon>
        <taxon>Ascomycota</taxon>
        <taxon>Pezizomycotina</taxon>
        <taxon>Sordariomycetes</taxon>
        <taxon>Hypocreomycetidae</taxon>
        <taxon>Hypocreales</taxon>
        <taxon>Hypocreaceae</taxon>
        <taxon>Trichoderma</taxon>
    </lineage>
</organism>
<gene>
    <name evidence="1" type="ORF">CCMA1212_010029</name>
</gene>
<sequence length="347" mass="39590">MPLRIIDNLAIQRELKQGATTKLNTSLHTAAEAPRDPIPSNKPFSFDKWLPLILRSREIPASALQVVVLRRPQIELLAKAAAASIHTRELNRAYAEDLEEQVHPAFQALTFPPEGLFMRLGACPPKDGAHTAPGVLALRSVEDIVLRMTTSLRARSALTNVLNSDAEETQAYFLPFDDRLQPFREYRVFCCPESLRITAVSQYEWHKPWTFAHFDKGVMSLRAQLIVLALKRLQEKILEFMLAHEDRELEGVIRRQGFTFDAVYDRGMACCKLIELNTFGVRSACGSCLFHWLEDRALLYGASVDIECRVTVAHEDTTWDEETMSRNEAVLNWLESFDSRRRPRLPE</sequence>
<protein>
    <recommendedName>
        <fullName evidence="3">Cell division cycle protein 123</fullName>
    </recommendedName>
</protein>
<evidence type="ECO:0008006" key="3">
    <source>
        <dbReference type="Google" id="ProtNLM"/>
    </source>
</evidence>
<reference evidence="1 2" key="1">
    <citation type="submission" date="2018-01" db="EMBL/GenBank/DDBJ databases">
        <title>Genome characterization of the sugarcane-associated fungus Trichoderma ghanense CCMA-1212 and their application in lignocelulose bioconversion.</title>
        <authorList>
            <person name="Steindorff A.S."/>
            <person name="Mendes T.D."/>
            <person name="Vilela E.S.D."/>
            <person name="Rodrigues D.S."/>
            <person name="Formighieri E.F."/>
            <person name="Melo I.S."/>
            <person name="Favaro L.C.L."/>
        </authorList>
    </citation>
    <scope>NUCLEOTIDE SEQUENCE [LARGE SCALE GENOMIC DNA]</scope>
    <source>
        <strain evidence="1 2">CCMA-1212</strain>
    </source>
</reference>